<sequence length="115" mass="13589">MPLPFDLLADPTRRRILGLLLRRPYLVGEMAHELEMSQPRVSKHLRVLRDAGLVTVRAEAQRRWYVLRPEPLADLDAWLAPYRRLWTERLDALERHLETMPDTPMERSRHAAEES</sequence>
<proteinExistence type="predicted"/>
<dbReference type="NCBIfam" id="NF033788">
    <property type="entry name" value="HTH_metalloreg"/>
    <property type="match status" value="1"/>
</dbReference>
<dbReference type="CDD" id="cd00090">
    <property type="entry name" value="HTH_ARSR"/>
    <property type="match status" value="1"/>
</dbReference>
<keyword evidence="3" id="KW-0804">Transcription</keyword>
<dbReference type="InterPro" id="IPR051081">
    <property type="entry name" value="HTH_MetalResp_TranReg"/>
</dbReference>
<accession>A0A177HQK9</accession>
<evidence type="ECO:0000313" key="5">
    <source>
        <dbReference type="EMBL" id="OAH13016.1"/>
    </source>
</evidence>
<dbReference type="InterPro" id="IPR001845">
    <property type="entry name" value="HTH_ArsR_DNA-bd_dom"/>
</dbReference>
<organism evidence="5 6">
    <name type="scientific">Streptomyces jeddahensis</name>
    <dbReference type="NCBI Taxonomy" id="1716141"/>
    <lineage>
        <taxon>Bacteria</taxon>
        <taxon>Bacillati</taxon>
        <taxon>Actinomycetota</taxon>
        <taxon>Actinomycetes</taxon>
        <taxon>Kitasatosporales</taxon>
        <taxon>Streptomycetaceae</taxon>
        <taxon>Streptomyces</taxon>
    </lineage>
</organism>
<feature type="domain" description="HTH arsR-type" evidence="4">
    <location>
        <begin position="1"/>
        <end position="87"/>
    </location>
</feature>
<dbReference type="InterPro" id="IPR011991">
    <property type="entry name" value="ArsR-like_HTH"/>
</dbReference>
<dbReference type="PATRIC" id="fig|1716141.3.peg.3845"/>
<evidence type="ECO:0000256" key="3">
    <source>
        <dbReference type="ARBA" id="ARBA00023163"/>
    </source>
</evidence>
<dbReference type="AlphaFoldDB" id="A0A177HQK9"/>
<dbReference type="GO" id="GO:0003700">
    <property type="term" value="F:DNA-binding transcription factor activity"/>
    <property type="evidence" value="ECO:0007669"/>
    <property type="project" value="InterPro"/>
</dbReference>
<dbReference type="SMART" id="SM00418">
    <property type="entry name" value="HTH_ARSR"/>
    <property type="match status" value="1"/>
</dbReference>
<comment type="caution">
    <text evidence="5">The sequence shown here is derived from an EMBL/GenBank/DDBJ whole genome shotgun (WGS) entry which is preliminary data.</text>
</comment>
<dbReference type="PRINTS" id="PR00778">
    <property type="entry name" value="HTHARSR"/>
</dbReference>
<dbReference type="OrthoDB" id="9806976at2"/>
<dbReference type="PANTHER" id="PTHR33154">
    <property type="entry name" value="TRANSCRIPTIONAL REGULATOR, ARSR FAMILY"/>
    <property type="match status" value="1"/>
</dbReference>
<evidence type="ECO:0000256" key="2">
    <source>
        <dbReference type="ARBA" id="ARBA00023125"/>
    </source>
</evidence>
<dbReference type="InterPro" id="IPR036390">
    <property type="entry name" value="WH_DNA-bd_sf"/>
</dbReference>
<dbReference type="SUPFAM" id="SSF46785">
    <property type="entry name" value="Winged helix' DNA-binding domain"/>
    <property type="match status" value="1"/>
</dbReference>
<dbReference type="PANTHER" id="PTHR33154:SF33">
    <property type="entry name" value="TRANSCRIPTIONAL REPRESSOR SDPR"/>
    <property type="match status" value="1"/>
</dbReference>
<protein>
    <submittedName>
        <fullName evidence="5">HTH-type transcriptional regulator</fullName>
    </submittedName>
</protein>
<keyword evidence="1" id="KW-0805">Transcription regulation</keyword>
<keyword evidence="6" id="KW-1185">Reference proteome</keyword>
<dbReference type="Gene3D" id="1.10.10.10">
    <property type="entry name" value="Winged helix-like DNA-binding domain superfamily/Winged helix DNA-binding domain"/>
    <property type="match status" value="1"/>
</dbReference>
<dbReference type="EMBL" id="LOHS01000084">
    <property type="protein sequence ID" value="OAH13016.1"/>
    <property type="molecule type" value="Genomic_DNA"/>
</dbReference>
<dbReference type="InterPro" id="IPR036388">
    <property type="entry name" value="WH-like_DNA-bd_sf"/>
</dbReference>
<evidence type="ECO:0000313" key="6">
    <source>
        <dbReference type="Proteomes" id="UP000077381"/>
    </source>
</evidence>
<evidence type="ECO:0000259" key="4">
    <source>
        <dbReference type="PROSITE" id="PS50987"/>
    </source>
</evidence>
<dbReference type="RefSeq" id="WP_067278799.1">
    <property type="nucleotide sequence ID" value="NZ_LOHS01000084.1"/>
</dbReference>
<evidence type="ECO:0000256" key="1">
    <source>
        <dbReference type="ARBA" id="ARBA00023015"/>
    </source>
</evidence>
<keyword evidence="2" id="KW-0238">DNA-binding</keyword>
<gene>
    <name evidence="5" type="ORF">STSP_36630</name>
</gene>
<dbReference type="Pfam" id="PF01022">
    <property type="entry name" value="HTH_5"/>
    <property type="match status" value="1"/>
</dbReference>
<dbReference type="GO" id="GO:0003677">
    <property type="term" value="F:DNA binding"/>
    <property type="evidence" value="ECO:0007669"/>
    <property type="project" value="UniProtKB-KW"/>
</dbReference>
<dbReference type="STRING" id="1716141.STSP_36630"/>
<dbReference type="PROSITE" id="PS50987">
    <property type="entry name" value="HTH_ARSR_2"/>
    <property type="match status" value="1"/>
</dbReference>
<dbReference type="Proteomes" id="UP000077381">
    <property type="component" value="Unassembled WGS sequence"/>
</dbReference>
<name>A0A177HQK9_9ACTN</name>
<reference evidence="5 6" key="1">
    <citation type="submission" date="2015-12" db="EMBL/GenBank/DDBJ databases">
        <title>Genome sequence of Streptomyces sp. G25.</title>
        <authorList>
            <person name="Poehlein A."/>
            <person name="Roettig A."/>
            <person name="Hiessl S."/>
            <person name="Hauschild P."/>
            <person name="Schauer J."/>
            <person name="Madkour M.H."/>
            <person name="Al-Ansari A.M."/>
            <person name="Almakishah N.H."/>
            <person name="Steinbuechel A."/>
            <person name="Daniel R."/>
        </authorList>
    </citation>
    <scope>NUCLEOTIDE SEQUENCE [LARGE SCALE GENOMIC DNA]</scope>
    <source>
        <strain evidence="6">G25(2015)</strain>
    </source>
</reference>